<keyword evidence="1" id="KW-0680">Restriction system</keyword>
<evidence type="ECO:0000313" key="3">
    <source>
        <dbReference type="EMBL" id="KFF07957.1"/>
    </source>
</evidence>
<dbReference type="STRING" id="421531.IX38_07265"/>
<dbReference type="InterPro" id="IPR044946">
    <property type="entry name" value="Restrct_endonuc_typeI_TRD_sf"/>
</dbReference>
<dbReference type="SUPFAM" id="SSF116734">
    <property type="entry name" value="DNA methylase specificity domain"/>
    <property type="match status" value="2"/>
</dbReference>
<evidence type="ECO:0000256" key="1">
    <source>
        <dbReference type="ARBA" id="ARBA00022747"/>
    </source>
</evidence>
<keyword evidence="4" id="KW-1185">Reference proteome</keyword>
<evidence type="ECO:0000256" key="2">
    <source>
        <dbReference type="ARBA" id="ARBA00023125"/>
    </source>
</evidence>
<dbReference type="GO" id="GO:0009307">
    <property type="term" value="P:DNA restriction-modification system"/>
    <property type="evidence" value="ECO:0007669"/>
    <property type="project" value="UniProtKB-KW"/>
</dbReference>
<protein>
    <recommendedName>
        <fullName evidence="5">Type I restriction modification DNA specificity domain-containing protein</fullName>
    </recommendedName>
</protein>
<keyword evidence="2" id="KW-0238">DNA-binding</keyword>
<dbReference type="OrthoDB" id="5368498at2"/>
<gene>
    <name evidence="3" type="ORF">IX38_07265</name>
</gene>
<dbReference type="RefSeq" id="WP_034703285.1">
    <property type="nucleotide sequence ID" value="NZ_JPRO01000004.1"/>
</dbReference>
<dbReference type="AlphaFoldDB" id="A0A085ZU43"/>
<reference evidence="3 4" key="1">
    <citation type="submission" date="2014-07" db="EMBL/GenBank/DDBJ databases">
        <title>Genome of Chryseobacterium luteum DSM 18605.</title>
        <authorList>
            <person name="Stropko S.J."/>
            <person name="Pipes S.E."/>
            <person name="Newman J.D."/>
        </authorList>
    </citation>
    <scope>NUCLEOTIDE SEQUENCE [LARGE SCALE GENOMIC DNA]</scope>
    <source>
        <strain evidence="3 4">DSM 18605</strain>
    </source>
</reference>
<sequence length="504" mass="58097">MSNKYLKVPNSISYNSIVEKEYTLSSSQYMDLIMPNKNFLFVRNFLTRDLQRKDLGVEVGSLNYIGQSTHYFVRTKALQAHSFLPEITIETALPIMPNSFVNMNLKQGDLLISKDSNIGEVVILDKDYPNFMLSGAIYRLPVIEKKYYLLAFIKHHIFREQLDFMVPKGSTIRHAKTLFLDCKIPMPNHDPENTIKFVETLTKAIIVKENLIKQRHKTILSLIENEITNNQRSDIFTFELPKLKEISEIGRLDTNLYGKYFKKEIFKIQNYIGGFKSFQDLGFKLIRGNNLAVSVIGSSVYSDIDYKNFYKLFLPKNISKYGTNIRSEYLGNPNKLITLKKGDIIFGAEGFEKGRSMVIFDDSQRNITNFHGMTIRQSTNNLNLTIYFKCLLDYLRDKGLIDLYATGGNGGSLSQSYWSTIPFPMFDENKQKEIVSLYHNPTNSYMSDNITLDNFIEKDDIFNKNAGICELDKTAKQLKQLLNQTIDNITNDIETEINFNILMS</sequence>
<evidence type="ECO:0008006" key="5">
    <source>
        <dbReference type="Google" id="ProtNLM"/>
    </source>
</evidence>
<evidence type="ECO:0000313" key="4">
    <source>
        <dbReference type="Proteomes" id="UP000028703"/>
    </source>
</evidence>
<dbReference type="EMBL" id="JPRO01000004">
    <property type="protein sequence ID" value="KFF07957.1"/>
    <property type="molecule type" value="Genomic_DNA"/>
</dbReference>
<proteinExistence type="predicted"/>
<dbReference type="eggNOG" id="COG0732">
    <property type="taxonomic scope" value="Bacteria"/>
</dbReference>
<accession>A0A085ZU43</accession>
<name>A0A085ZU43_9FLAO</name>
<dbReference type="GO" id="GO:0003677">
    <property type="term" value="F:DNA binding"/>
    <property type="evidence" value="ECO:0007669"/>
    <property type="project" value="UniProtKB-KW"/>
</dbReference>
<dbReference type="Proteomes" id="UP000028703">
    <property type="component" value="Unassembled WGS sequence"/>
</dbReference>
<dbReference type="Gene3D" id="3.90.220.20">
    <property type="entry name" value="DNA methylase specificity domains"/>
    <property type="match status" value="2"/>
</dbReference>
<comment type="caution">
    <text evidence="3">The sequence shown here is derived from an EMBL/GenBank/DDBJ whole genome shotgun (WGS) entry which is preliminary data.</text>
</comment>
<organism evidence="3 4">
    <name type="scientific">Chryseobacterium luteum</name>
    <dbReference type="NCBI Taxonomy" id="421531"/>
    <lineage>
        <taxon>Bacteria</taxon>
        <taxon>Pseudomonadati</taxon>
        <taxon>Bacteroidota</taxon>
        <taxon>Flavobacteriia</taxon>
        <taxon>Flavobacteriales</taxon>
        <taxon>Weeksellaceae</taxon>
        <taxon>Chryseobacterium group</taxon>
        <taxon>Chryseobacterium</taxon>
    </lineage>
</organism>